<dbReference type="GO" id="GO:0016787">
    <property type="term" value="F:hydrolase activity"/>
    <property type="evidence" value="ECO:0007669"/>
    <property type="project" value="UniProtKB-KW"/>
</dbReference>
<name>A0A1H7XL10_9NOCA</name>
<feature type="compositionally biased region" description="Basic and acidic residues" evidence="3">
    <location>
        <begin position="94"/>
        <end position="110"/>
    </location>
</feature>
<dbReference type="InterPro" id="IPR000026">
    <property type="entry name" value="N1-like"/>
</dbReference>
<feature type="compositionally biased region" description="Basic and acidic residues" evidence="3">
    <location>
        <begin position="72"/>
        <end position="82"/>
    </location>
</feature>
<dbReference type="SUPFAM" id="SSF53933">
    <property type="entry name" value="Microbial ribonucleases"/>
    <property type="match status" value="1"/>
</dbReference>
<evidence type="ECO:0000313" key="5">
    <source>
        <dbReference type="Proteomes" id="UP000198677"/>
    </source>
</evidence>
<organism evidence="4 5">
    <name type="scientific">Rhodococcus maanshanensis</name>
    <dbReference type="NCBI Taxonomy" id="183556"/>
    <lineage>
        <taxon>Bacteria</taxon>
        <taxon>Bacillati</taxon>
        <taxon>Actinomycetota</taxon>
        <taxon>Actinomycetes</taxon>
        <taxon>Mycobacteriales</taxon>
        <taxon>Nocardiaceae</taxon>
        <taxon>Rhodococcus</taxon>
    </lineage>
</organism>
<keyword evidence="2" id="KW-0378">Hydrolase</keyword>
<protein>
    <submittedName>
        <fullName evidence="4">Ribonuclease</fullName>
    </submittedName>
</protein>
<evidence type="ECO:0000256" key="3">
    <source>
        <dbReference type="SAM" id="MobiDB-lite"/>
    </source>
</evidence>
<dbReference type="GO" id="GO:0003723">
    <property type="term" value="F:RNA binding"/>
    <property type="evidence" value="ECO:0007669"/>
    <property type="project" value="InterPro"/>
</dbReference>
<dbReference type="AlphaFoldDB" id="A0A1H7XL10"/>
<evidence type="ECO:0000256" key="2">
    <source>
        <dbReference type="ARBA" id="ARBA00022801"/>
    </source>
</evidence>
<gene>
    <name evidence="4" type="ORF">SAMN05444583_13320</name>
</gene>
<sequence length="136" mass="14276">MSTRSLSARSRSVIAAAVLVLVAVVAGLLLTRGGDAPGSDAPPGVPAAAVATLRAIDDGTWPDSAGAPGTKGGERFGNRERQLPTADASGRPVSYREWDVNPKQRGKPRDAQRIVTGSDGSAWYTGDHYTTFVRMR</sequence>
<keyword evidence="1" id="KW-0540">Nuclease</keyword>
<evidence type="ECO:0000256" key="1">
    <source>
        <dbReference type="ARBA" id="ARBA00022722"/>
    </source>
</evidence>
<dbReference type="GO" id="GO:0004521">
    <property type="term" value="F:RNA endonuclease activity"/>
    <property type="evidence" value="ECO:0007669"/>
    <property type="project" value="InterPro"/>
</dbReference>
<dbReference type="EMBL" id="FOAW01000033">
    <property type="protein sequence ID" value="SEM34441.1"/>
    <property type="molecule type" value="Genomic_DNA"/>
</dbReference>
<proteinExistence type="predicted"/>
<accession>A0A1H7XL10</accession>
<dbReference type="Proteomes" id="UP000198677">
    <property type="component" value="Unassembled WGS sequence"/>
</dbReference>
<keyword evidence="5" id="KW-1185">Reference proteome</keyword>
<reference evidence="5" key="1">
    <citation type="submission" date="2016-10" db="EMBL/GenBank/DDBJ databases">
        <authorList>
            <person name="Varghese N."/>
            <person name="Submissions S."/>
        </authorList>
    </citation>
    <scope>NUCLEOTIDE SEQUENCE [LARGE SCALE GENOMIC DNA]</scope>
    <source>
        <strain evidence="5">DSM 44675</strain>
    </source>
</reference>
<dbReference type="RefSeq" id="WP_072753683.1">
    <property type="nucleotide sequence ID" value="NZ_FOAW01000033.1"/>
</dbReference>
<dbReference type="Gene3D" id="3.10.450.30">
    <property type="entry name" value="Microbial ribonucleases"/>
    <property type="match status" value="1"/>
</dbReference>
<feature type="region of interest" description="Disordered" evidence="3">
    <location>
        <begin position="58"/>
        <end position="110"/>
    </location>
</feature>
<evidence type="ECO:0000313" key="4">
    <source>
        <dbReference type="EMBL" id="SEM34441.1"/>
    </source>
</evidence>
<dbReference type="Pfam" id="PF00545">
    <property type="entry name" value="Ribonuclease"/>
    <property type="match status" value="1"/>
</dbReference>
<dbReference type="OrthoDB" id="5326845at2"/>
<dbReference type="InterPro" id="IPR016191">
    <property type="entry name" value="Ribonuclease/ribotoxin"/>
</dbReference>